<dbReference type="PROSITE" id="PS00075">
    <property type="entry name" value="DHFR_1"/>
    <property type="match status" value="1"/>
</dbReference>
<evidence type="ECO:0000256" key="1">
    <source>
        <dbReference type="ARBA" id="ARBA00004903"/>
    </source>
</evidence>
<dbReference type="CDD" id="cd00209">
    <property type="entry name" value="DHFR"/>
    <property type="match status" value="1"/>
</dbReference>
<dbReference type="Pfam" id="PF00186">
    <property type="entry name" value="DHFR_1"/>
    <property type="match status" value="1"/>
</dbReference>
<dbReference type="GO" id="GO:0005739">
    <property type="term" value="C:mitochondrion"/>
    <property type="evidence" value="ECO:0007669"/>
    <property type="project" value="TreeGrafter"/>
</dbReference>
<proteinExistence type="inferred from homology"/>
<evidence type="ECO:0000256" key="4">
    <source>
        <dbReference type="ARBA" id="ARBA00022563"/>
    </source>
</evidence>
<dbReference type="PROSITE" id="PS51330">
    <property type="entry name" value="DHFR_2"/>
    <property type="match status" value="1"/>
</dbReference>
<dbReference type="EMBL" id="GEDC01022999">
    <property type="protein sequence ID" value="JAS14299.1"/>
    <property type="molecule type" value="Transcribed_RNA"/>
</dbReference>
<dbReference type="UniPathway" id="UPA00077">
    <property type="reaction ID" value="UER00158"/>
</dbReference>
<keyword evidence="5" id="KW-0521">NADP</keyword>
<evidence type="ECO:0000256" key="6">
    <source>
        <dbReference type="ARBA" id="ARBA00023002"/>
    </source>
</evidence>
<gene>
    <name evidence="11" type="ORF">g.24052</name>
</gene>
<dbReference type="PANTHER" id="PTHR48069">
    <property type="entry name" value="DIHYDROFOLATE REDUCTASE"/>
    <property type="match status" value="1"/>
</dbReference>
<evidence type="ECO:0000256" key="8">
    <source>
        <dbReference type="ARBA" id="ARBA00048873"/>
    </source>
</evidence>
<evidence type="ECO:0000256" key="3">
    <source>
        <dbReference type="ARBA" id="ARBA00012856"/>
    </source>
</evidence>
<dbReference type="Gene3D" id="3.40.430.10">
    <property type="entry name" value="Dihydrofolate Reductase, subunit A"/>
    <property type="match status" value="1"/>
</dbReference>
<reference evidence="11" key="1">
    <citation type="submission" date="2015-12" db="EMBL/GenBank/DDBJ databases">
        <title>De novo transcriptome assembly of four potential Pierce s Disease insect vectors from Arizona vineyards.</title>
        <authorList>
            <person name="Tassone E.E."/>
        </authorList>
    </citation>
    <scope>NUCLEOTIDE SEQUENCE</scope>
</reference>
<keyword evidence="4" id="KW-0554">One-carbon metabolism</keyword>
<dbReference type="GO" id="GO:0046655">
    <property type="term" value="P:folic acid metabolic process"/>
    <property type="evidence" value="ECO:0007669"/>
    <property type="project" value="TreeGrafter"/>
</dbReference>
<sequence length="204" mass="23087">MPGSNTLSRIKMNIIVAACESDLGIGKDGKLPWNLKSEMKYFSTITQHVKNPTKQNAVIMGRKTWESIPDKFRPLKSRTNIVLSSTMKSVENTVVVCSSFNKALDLINKPPLLDSIENIWVIGGASVYEEAMKHADCNRLYITWIKKTFNCDTFLPKIPLGFQEVECDLVPLGVQNENDIQFEVKVYEKGKENRSKQEILETCV</sequence>
<comment type="catalytic activity">
    <reaction evidence="8">
        <text>(6S)-5,6,7,8-tetrahydrofolate + NADP(+) = 7,8-dihydrofolate + NADPH + H(+)</text>
        <dbReference type="Rhea" id="RHEA:15009"/>
        <dbReference type="ChEBI" id="CHEBI:15378"/>
        <dbReference type="ChEBI" id="CHEBI:57451"/>
        <dbReference type="ChEBI" id="CHEBI:57453"/>
        <dbReference type="ChEBI" id="CHEBI:57783"/>
        <dbReference type="ChEBI" id="CHEBI:58349"/>
        <dbReference type="EC" id="1.5.1.3"/>
    </reaction>
</comment>
<dbReference type="GO" id="GO:0046452">
    <property type="term" value="P:dihydrofolate metabolic process"/>
    <property type="evidence" value="ECO:0007669"/>
    <property type="project" value="TreeGrafter"/>
</dbReference>
<protein>
    <recommendedName>
        <fullName evidence="3">dihydrofolate reductase</fullName>
        <ecNumber evidence="3">1.5.1.3</ecNumber>
    </recommendedName>
</protein>
<evidence type="ECO:0000259" key="10">
    <source>
        <dbReference type="PROSITE" id="PS51330"/>
    </source>
</evidence>
<comment type="pathway">
    <text evidence="1">Cofactor biosynthesis; tetrahydrofolate biosynthesis; 5,6,7,8-tetrahydrofolate from 7,8-dihydrofolate: step 1/1.</text>
</comment>
<dbReference type="PANTHER" id="PTHR48069:SF3">
    <property type="entry name" value="DIHYDROFOLATE REDUCTASE"/>
    <property type="match status" value="1"/>
</dbReference>
<dbReference type="InterPro" id="IPR001796">
    <property type="entry name" value="DHFR_dom"/>
</dbReference>
<dbReference type="GO" id="GO:0006730">
    <property type="term" value="P:one-carbon metabolic process"/>
    <property type="evidence" value="ECO:0007669"/>
    <property type="project" value="UniProtKB-KW"/>
</dbReference>
<feature type="domain" description="DHFR" evidence="10">
    <location>
        <begin position="11"/>
        <end position="189"/>
    </location>
</feature>
<evidence type="ECO:0000313" key="11">
    <source>
        <dbReference type="EMBL" id="JAS14299.1"/>
    </source>
</evidence>
<dbReference type="GO" id="GO:0046654">
    <property type="term" value="P:tetrahydrofolate biosynthetic process"/>
    <property type="evidence" value="ECO:0007669"/>
    <property type="project" value="UniProtKB-UniPathway"/>
</dbReference>
<dbReference type="AlphaFoldDB" id="A0A1B6CLE9"/>
<comment type="function">
    <text evidence="7">Key enzyme in folate metabolism. Catalyzes an essential reaction for de novo glycine and purine synthesis, and for DNA precursor synthesis.</text>
</comment>
<dbReference type="EC" id="1.5.1.3" evidence="3"/>
<evidence type="ECO:0000256" key="7">
    <source>
        <dbReference type="ARBA" id="ARBA00025067"/>
    </source>
</evidence>
<dbReference type="SUPFAM" id="SSF53597">
    <property type="entry name" value="Dihydrofolate reductase-like"/>
    <property type="match status" value="1"/>
</dbReference>
<evidence type="ECO:0000256" key="9">
    <source>
        <dbReference type="RuleBase" id="RU004474"/>
    </source>
</evidence>
<dbReference type="PRINTS" id="PR00070">
    <property type="entry name" value="DHFR"/>
</dbReference>
<dbReference type="GO" id="GO:0004146">
    <property type="term" value="F:dihydrofolate reductase activity"/>
    <property type="evidence" value="ECO:0007669"/>
    <property type="project" value="UniProtKB-EC"/>
</dbReference>
<dbReference type="GO" id="GO:0050661">
    <property type="term" value="F:NADP binding"/>
    <property type="evidence" value="ECO:0007669"/>
    <property type="project" value="InterPro"/>
</dbReference>
<dbReference type="InterPro" id="IPR024072">
    <property type="entry name" value="DHFR-like_dom_sf"/>
</dbReference>
<dbReference type="FunFam" id="3.40.430.10:FF:000002">
    <property type="entry name" value="Dihydrofolate reductase"/>
    <property type="match status" value="1"/>
</dbReference>
<dbReference type="InterPro" id="IPR012259">
    <property type="entry name" value="DHFR"/>
</dbReference>
<organism evidence="11">
    <name type="scientific">Clastoptera arizonana</name>
    <name type="common">Arizona spittle bug</name>
    <dbReference type="NCBI Taxonomy" id="38151"/>
    <lineage>
        <taxon>Eukaryota</taxon>
        <taxon>Metazoa</taxon>
        <taxon>Ecdysozoa</taxon>
        <taxon>Arthropoda</taxon>
        <taxon>Hexapoda</taxon>
        <taxon>Insecta</taxon>
        <taxon>Pterygota</taxon>
        <taxon>Neoptera</taxon>
        <taxon>Paraneoptera</taxon>
        <taxon>Hemiptera</taxon>
        <taxon>Auchenorrhyncha</taxon>
        <taxon>Cercopoidea</taxon>
        <taxon>Clastopteridae</taxon>
        <taxon>Clastoptera</taxon>
    </lineage>
</organism>
<evidence type="ECO:0000256" key="2">
    <source>
        <dbReference type="ARBA" id="ARBA00009539"/>
    </source>
</evidence>
<comment type="similarity">
    <text evidence="2 9">Belongs to the dihydrofolate reductase family.</text>
</comment>
<accession>A0A1B6CLE9</accession>
<dbReference type="InterPro" id="IPR017925">
    <property type="entry name" value="DHFR_CS"/>
</dbReference>
<keyword evidence="6" id="KW-0560">Oxidoreductase</keyword>
<evidence type="ECO:0000256" key="5">
    <source>
        <dbReference type="ARBA" id="ARBA00022857"/>
    </source>
</evidence>
<name>A0A1B6CLE9_9HEMI</name>